<dbReference type="GO" id="GO:0016491">
    <property type="term" value="F:oxidoreductase activity"/>
    <property type="evidence" value="ECO:0007669"/>
    <property type="project" value="TreeGrafter"/>
</dbReference>
<evidence type="ECO:0000256" key="7">
    <source>
        <dbReference type="SAM" id="Phobius"/>
    </source>
</evidence>
<keyword evidence="7" id="KW-0472">Membrane</keyword>
<keyword evidence="3" id="KW-0479">Metal-binding</keyword>
<evidence type="ECO:0000256" key="4">
    <source>
        <dbReference type="ARBA" id="ARBA00022729"/>
    </source>
</evidence>
<evidence type="ECO:0000256" key="6">
    <source>
        <dbReference type="ARBA" id="ARBA00023004"/>
    </source>
</evidence>
<dbReference type="SUPFAM" id="SSF48695">
    <property type="entry name" value="Multiheme cytochromes"/>
    <property type="match status" value="1"/>
</dbReference>
<dbReference type="InterPro" id="IPR038266">
    <property type="entry name" value="NapC/NirT_cytc_sf"/>
</dbReference>
<dbReference type="GO" id="GO:0046872">
    <property type="term" value="F:metal ion binding"/>
    <property type="evidence" value="ECO:0007669"/>
    <property type="project" value="UniProtKB-KW"/>
</dbReference>
<dbReference type="Pfam" id="PF11783">
    <property type="entry name" value="Cytochrome_cB"/>
    <property type="match status" value="1"/>
</dbReference>
<protein>
    <submittedName>
        <fullName evidence="9">Putative Cytochrome c family protein</fullName>
    </submittedName>
</protein>
<feature type="transmembrane region" description="Helical" evidence="7">
    <location>
        <begin position="516"/>
        <end position="535"/>
    </location>
</feature>
<dbReference type="PANTHER" id="PTHR35038:SF5">
    <property type="entry name" value="CYTOCHROME C-TYPE PROTEIN NRFB"/>
    <property type="match status" value="1"/>
</dbReference>
<evidence type="ECO:0000256" key="5">
    <source>
        <dbReference type="ARBA" id="ARBA00022982"/>
    </source>
</evidence>
<organism evidence="9">
    <name type="scientific">Magnetococcus massalia (strain MO-1)</name>
    <dbReference type="NCBI Taxonomy" id="451514"/>
    <lineage>
        <taxon>Bacteria</taxon>
        <taxon>Pseudomonadati</taxon>
        <taxon>Pseudomonadota</taxon>
        <taxon>Magnetococcia</taxon>
        <taxon>Magnetococcales</taxon>
        <taxon>Magnetococcaceae</taxon>
        <taxon>Magnetococcus</taxon>
    </lineage>
</organism>
<evidence type="ECO:0000256" key="1">
    <source>
        <dbReference type="ARBA" id="ARBA00022448"/>
    </source>
</evidence>
<keyword evidence="6" id="KW-0408">Iron</keyword>
<keyword evidence="5" id="KW-0249">Electron transport</keyword>
<feature type="signal peptide" evidence="8">
    <location>
        <begin position="1"/>
        <end position="30"/>
    </location>
</feature>
<evidence type="ECO:0000256" key="8">
    <source>
        <dbReference type="SAM" id="SignalP"/>
    </source>
</evidence>
<keyword evidence="2" id="KW-0349">Heme</keyword>
<dbReference type="Gene3D" id="1.10.3820.10">
    <property type="entry name" value="Di-heme elbow motif domain"/>
    <property type="match status" value="1"/>
</dbReference>
<reference evidence="9" key="1">
    <citation type="submission" date="2015-04" db="EMBL/GenBank/DDBJ databases">
        <authorList>
            <person name="Syromyatnikov M.Y."/>
            <person name="Popov V.N."/>
        </authorList>
    </citation>
    <scope>NUCLEOTIDE SEQUENCE</scope>
    <source>
        <strain evidence="9">MO-1</strain>
    </source>
</reference>
<dbReference type="AlphaFoldDB" id="A0A1S7LKJ2"/>
<dbReference type="NCBIfam" id="TIGR04315">
    <property type="entry name" value="octaheme_Shew"/>
    <property type="match status" value="1"/>
</dbReference>
<accession>A0A1S7LKJ2</accession>
<gene>
    <name evidence="9" type="ORF">MAGMO_2492</name>
</gene>
<dbReference type="InterPro" id="IPR024673">
    <property type="entry name" value="Octahem_Cyt_c"/>
</dbReference>
<keyword evidence="7" id="KW-1133">Transmembrane helix</keyword>
<keyword evidence="1" id="KW-0813">Transport</keyword>
<dbReference type="PANTHER" id="PTHR35038">
    <property type="entry name" value="DISSIMILATORY SULFITE REDUCTASE SIRA"/>
    <property type="match status" value="1"/>
</dbReference>
<proteinExistence type="predicted"/>
<dbReference type="InterPro" id="IPR036280">
    <property type="entry name" value="Multihaem_cyt_sf"/>
</dbReference>
<dbReference type="InterPro" id="IPR051829">
    <property type="entry name" value="Multiheme_Cytochr_ET"/>
</dbReference>
<evidence type="ECO:0000256" key="2">
    <source>
        <dbReference type="ARBA" id="ARBA00022617"/>
    </source>
</evidence>
<dbReference type="EMBL" id="LO017727">
    <property type="protein sequence ID" value="CRH06649.1"/>
    <property type="molecule type" value="Genomic_DNA"/>
</dbReference>
<evidence type="ECO:0000256" key="3">
    <source>
        <dbReference type="ARBA" id="ARBA00022723"/>
    </source>
</evidence>
<feature type="chain" id="PRO_5012390762" evidence="8">
    <location>
        <begin position="31"/>
        <end position="553"/>
    </location>
</feature>
<name>A0A1S7LKJ2_MAGMO</name>
<keyword evidence="4 8" id="KW-0732">Signal</keyword>
<dbReference type="PIRSF" id="PIRSF039014">
    <property type="entry name" value="OTR_cyc"/>
    <property type="match status" value="1"/>
</dbReference>
<evidence type="ECO:0000313" key="9">
    <source>
        <dbReference type="EMBL" id="CRH06649.1"/>
    </source>
</evidence>
<keyword evidence="7" id="KW-0812">Transmembrane</keyword>
<sequence length="553" mass="61358">MFHQQPSRGKGAFGTAILFALLLMVGFAQAEVTTSGKTTSKSTADHSKFKQLQGPFNSGPEVTKACLSCHTEAAKQVMKTKHWTWESKNEKTGQLLGKKHVVNSFCGTPKSNWKACTACHAGYGWKDDSYDFTKQENVDCLVCHDQTEDYEKVSGGAGHPKGYEEEEDKKFLAEHGRKAFEPMDLAEVAQSVGLPTRRNCGSCHFVGGGDDGVKHGDMDTSLVEPDEFLDIHMDVNGNNFSCTACHSTHGHNITGSRYQVKAKDTGGIDTPGRGDGSRTSCESCHGMAPHKTSTKLNDHVDKVACQTCHIPMIARGGVKTKTMWDWSTAGKLNEQGKGFSTRDEDGDVIYSSKKGHFKWDEELEPEYRWFDGQVNYTLFTDKIDDTKPVPINGIQGSYSDGKSRIWPFKIMHGKQVYDPINKHLLVTHTYGHDDDAFWYSFDWKKALEAGAKAKGAPPFSGQYAFVETEMYWPITHMVAAAADALSCEACHQQGGRLDHLTEFYMPGRDSNDILDGIGWFAVIMTGTGVVGHGLLRTYWHFRRKEDEENGENS</sequence>
<dbReference type="Gene3D" id="1.10.1130.10">
    <property type="entry name" value="Flavocytochrome C3, Chain A"/>
    <property type="match status" value="1"/>
</dbReference>